<accession>A0A318RU04</accession>
<keyword evidence="2" id="KW-1185">Reference proteome</keyword>
<sequence>MHEMFNGCVPSHHDNVGHESAVASPPHAFTAHHRGASLGFEEFTNGGRELWCAGMGCVGSELLYSPPGILDHSVGWQATPPSESRIGAVSNTALSHPLSHGIATDIWIVTALIEIPQ</sequence>
<gene>
    <name evidence="1" type="ORF">DFR67_12032</name>
</gene>
<comment type="caution">
    <text evidence="1">The sequence shown here is derived from an EMBL/GenBank/DDBJ whole genome shotgun (WGS) entry which is preliminary data.</text>
</comment>
<protein>
    <submittedName>
        <fullName evidence="1">Uncharacterized protein</fullName>
    </submittedName>
</protein>
<evidence type="ECO:0000313" key="1">
    <source>
        <dbReference type="EMBL" id="PYE12753.1"/>
    </source>
</evidence>
<evidence type="ECO:0000313" key="2">
    <source>
        <dbReference type="Proteomes" id="UP000247591"/>
    </source>
</evidence>
<dbReference type="EMBL" id="QJSP01000020">
    <property type="protein sequence ID" value="PYE12753.1"/>
    <property type="molecule type" value="Genomic_DNA"/>
</dbReference>
<organism evidence="1 2">
    <name type="scientific">Williamsia limnetica</name>
    <dbReference type="NCBI Taxonomy" id="882452"/>
    <lineage>
        <taxon>Bacteria</taxon>
        <taxon>Bacillati</taxon>
        <taxon>Actinomycetota</taxon>
        <taxon>Actinomycetes</taxon>
        <taxon>Mycobacteriales</taxon>
        <taxon>Nocardiaceae</taxon>
        <taxon>Williamsia</taxon>
    </lineage>
</organism>
<dbReference type="AlphaFoldDB" id="A0A318RU04"/>
<name>A0A318RU04_WILLI</name>
<proteinExistence type="predicted"/>
<reference evidence="1 2" key="1">
    <citation type="submission" date="2018-06" db="EMBL/GenBank/DDBJ databases">
        <title>Genomic Encyclopedia of Type Strains, Phase IV (KMG-IV): sequencing the most valuable type-strain genomes for metagenomic binning, comparative biology and taxonomic classification.</title>
        <authorList>
            <person name="Goeker M."/>
        </authorList>
    </citation>
    <scope>NUCLEOTIDE SEQUENCE [LARGE SCALE GENOMIC DNA]</scope>
    <source>
        <strain evidence="1 2">DSM 45521</strain>
    </source>
</reference>
<dbReference type="Proteomes" id="UP000247591">
    <property type="component" value="Unassembled WGS sequence"/>
</dbReference>